<dbReference type="Proteomes" id="UP000215199">
    <property type="component" value="Unassembled WGS sequence"/>
</dbReference>
<comment type="caution">
    <text evidence="1">The sequence shown here is derived from an EMBL/GenBank/DDBJ whole genome shotgun (WGS) entry which is preliminary data.</text>
</comment>
<gene>
    <name evidence="1" type="ORF">CF165_47230</name>
</gene>
<organism evidence="1 2">
    <name type="scientific">Amycolatopsis vastitatis</name>
    <dbReference type="NCBI Taxonomy" id="1905142"/>
    <lineage>
        <taxon>Bacteria</taxon>
        <taxon>Bacillati</taxon>
        <taxon>Actinomycetota</taxon>
        <taxon>Actinomycetes</taxon>
        <taxon>Pseudonocardiales</taxon>
        <taxon>Pseudonocardiaceae</taxon>
        <taxon>Amycolatopsis</taxon>
    </lineage>
</organism>
<protein>
    <submittedName>
        <fullName evidence="1">Uncharacterized protein</fullName>
    </submittedName>
</protein>
<reference evidence="2" key="1">
    <citation type="submission" date="2017-07" db="EMBL/GenBank/DDBJ databases">
        <title>Comparative genome mining reveals phylogenetic distribution patterns of secondary metabolites in Amycolatopsis.</title>
        <authorList>
            <person name="Adamek M."/>
            <person name="Alanjary M."/>
            <person name="Sales-Ortells H."/>
            <person name="Goodfellow M."/>
            <person name="Bull A.T."/>
            <person name="Kalinowski J."/>
            <person name="Ziemert N."/>
        </authorList>
    </citation>
    <scope>NUCLEOTIDE SEQUENCE [LARGE SCALE GENOMIC DNA]</scope>
    <source>
        <strain evidence="2">H5</strain>
    </source>
</reference>
<sequence length="227" mass="23475">MEPAELAERTIDLMAEAMNHANVGVANEWVSKLLRIVAGQLSLAGRSGDLEAFRDRPGDRARRMSLVAALVEQLIKDEAFCGEIRALIGSIARATGGTGVHVHTYSADRGSVVNTGSGNVSILNKKVHIGGVAVPVGVLIAGGVAIVALGGWGVSAIGGGASSLSGASTCSEWLAADPASEASILKKLYLDASKPQYAADPFIVQNGQYFCGQNPKVKLDQIVAARP</sequence>
<proteinExistence type="predicted"/>
<name>A0A229SKS9_9PSEU</name>
<dbReference type="AlphaFoldDB" id="A0A229SKS9"/>
<keyword evidence="2" id="KW-1185">Reference proteome</keyword>
<accession>A0A229SKS9</accession>
<evidence type="ECO:0000313" key="2">
    <source>
        <dbReference type="Proteomes" id="UP000215199"/>
    </source>
</evidence>
<dbReference type="EMBL" id="NMUL01000080">
    <property type="protein sequence ID" value="OXM59542.1"/>
    <property type="molecule type" value="Genomic_DNA"/>
</dbReference>
<evidence type="ECO:0000313" key="1">
    <source>
        <dbReference type="EMBL" id="OXM59542.1"/>
    </source>
</evidence>